<dbReference type="Gene3D" id="3.40.50.1010">
    <property type="entry name" value="5'-nuclease"/>
    <property type="match status" value="1"/>
</dbReference>
<accession>A0A2S5T936</accession>
<reference evidence="2 3" key="1">
    <citation type="submission" date="2018-02" db="EMBL/GenBank/DDBJ databases">
        <title>Reclassifiation of [Polyangium] brachysporum DSM 7029 as Guopingzhaonella breviflexa gen. nov., sp. nov., a member of the family Comamonadaceae.</title>
        <authorList>
            <person name="Tang B."/>
        </authorList>
    </citation>
    <scope>NUCLEOTIDE SEQUENCE [LARGE SCALE GENOMIC DNA]</scope>
    <source>
        <strain evidence="2 3">DSM 15344</strain>
    </source>
</reference>
<dbReference type="GO" id="GO:0033567">
    <property type="term" value="P:DNA replication, Okazaki fragment processing"/>
    <property type="evidence" value="ECO:0007669"/>
    <property type="project" value="InterPro"/>
</dbReference>
<dbReference type="InterPro" id="IPR038969">
    <property type="entry name" value="FEN"/>
</dbReference>
<dbReference type="EMBL" id="PSNY01000001">
    <property type="protein sequence ID" value="PPE71466.1"/>
    <property type="molecule type" value="Genomic_DNA"/>
</dbReference>
<dbReference type="Pfam" id="PF02739">
    <property type="entry name" value="5_3_exonuc_N"/>
    <property type="match status" value="1"/>
</dbReference>
<dbReference type="InterPro" id="IPR020046">
    <property type="entry name" value="5-3_exonucl_a-hlix_arch_N"/>
</dbReference>
<feature type="domain" description="5'-3' exonuclease alpha-helical arch N-terminal" evidence="1">
    <location>
        <begin position="7"/>
        <end position="138"/>
    </location>
</feature>
<evidence type="ECO:0000259" key="1">
    <source>
        <dbReference type="Pfam" id="PF02739"/>
    </source>
</evidence>
<organism evidence="2 3">
    <name type="scientific">Caldimonas thermodepolymerans</name>
    <dbReference type="NCBI Taxonomy" id="215580"/>
    <lineage>
        <taxon>Bacteria</taxon>
        <taxon>Pseudomonadati</taxon>
        <taxon>Pseudomonadota</taxon>
        <taxon>Betaproteobacteria</taxon>
        <taxon>Burkholderiales</taxon>
        <taxon>Sphaerotilaceae</taxon>
        <taxon>Caldimonas</taxon>
    </lineage>
</organism>
<dbReference type="PANTHER" id="PTHR42646:SF2">
    <property type="entry name" value="5'-3' EXONUCLEASE FAMILY PROTEIN"/>
    <property type="match status" value="1"/>
</dbReference>
<evidence type="ECO:0000313" key="2">
    <source>
        <dbReference type="EMBL" id="PPE71466.1"/>
    </source>
</evidence>
<protein>
    <recommendedName>
        <fullName evidence="1">5'-3' exonuclease alpha-helical arch N-terminal domain-containing protein</fullName>
    </recommendedName>
</protein>
<name>A0A2S5T936_9BURK</name>
<evidence type="ECO:0000313" key="3">
    <source>
        <dbReference type="Proteomes" id="UP000239406"/>
    </source>
</evidence>
<gene>
    <name evidence="2" type="ORF">C1702_00230</name>
</gene>
<dbReference type="SUPFAM" id="SSF88723">
    <property type="entry name" value="PIN domain-like"/>
    <property type="match status" value="1"/>
</dbReference>
<dbReference type="GO" id="GO:0017108">
    <property type="term" value="F:5'-flap endonuclease activity"/>
    <property type="evidence" value="ECO:0007669"/>
    <property type="project" value="InterPro"/>
</dbReference>
<proteinExistence type="predicted"/>
<dbReference type="AlphaFoldDB" id="A0A2S5T936"/>
<dbReference type="PANTHER" id="PTHR42646">
    <property type="entry name" value="FLAP ENDONUCLEASE XNI"/>
    <property type="match status" value="1"/>
</dbReference>
<sequence length="267" mass="29421">MEPRVTLALIDGDELILKAAVIGTEEIDWDRGAVEKRGPTFKEARSTLESMLESWVEAAGADDYLVVLSPDDRKLFRRGLFPGYKAGRGEKPEHFWKLVRYVRDAHPVRSFPGLEADDTMGLLSGPGKVIVSSDKDMKTVPGPLYNPMKGTRGVISAQRADFQWMLQTLTGDPTDGFEGCIGCGTAGALAVLDKATDLAGWWPLVVERFCKPKTKRYAAFPQGESDAVLQAQLAHILRPGEFDPESGRVTYRLGRKSITFNAYDLAN</sequence>
<keyword evidence="3" id="KW-1185">Reference proteome</keyword>
<dbReference type="GO" id="GO:0003677">
    <property type="term" value="F:DNA binding"/>
    <property type="evidence" value="ECO:0007669"/>
    <property type="project" value="InterPro"/>
</dbReference>
<dbReference type="InterPro" id="IPR029060">
    <property type="entry name" value="PIN-like_dom_sf"/>
</dbReference>
<dbReference type="Proteomes" id="UP000239406">
    <property type="component" value="Unassembled WGS sequence"/>
</dbReference>
<comment type="caution">
    <text evidence="2">The sequence shown here is derived from an EMBL/GenBank/DDBJ whole genome shotgun (WGS) entry which is preliminary data.</text>
</comment>